<reference evidence="2 3" key="1">
    <citation type="submission" date="2018-09" db="EMBL/GenBank/DDBJ databases">
        <title>Altererythrobacter sp.Ery1 and Ery12, the genome sequencing of novel strains in genus Alterythrobacter.</title>
        <authorList>
            <person name="Cheng H."/>
            <person name="Wu Y.-H."/>
            <person name="Fang C."/>
            <person name="Xu X.-W."/>
        </authorList>
    </citation>
    <scope>NUCLEOTIDE SEQUENCE [LARGE SCALE GENOMIC DNA]</scope>
    <source>
        <strain evidence="2 3">Ery12</strain>
    </source>
</reference>
<accession>A0A419R1I7</accession>
<protein>
    <submittedName>
        <fullName evidence="2">DUF192 domain-containing protein</fullName>
    </submittedName>
</protein>
<dbReference type="Pfam" id="PF02643">
    <property type="entry name" value="DUF192"/>
    <property type="match status" value="1"/>
</dbReference>
<organism evidence="2 3">
    <name type="scientific">Tsuneonella suprasediminis</name>
    <dbReference type="NCBI Taxonomy" id="2306996"/>
    <lineage>
        <taxon>Bacteria</taxon>
        <taxon>Pseudomonadati</taxon>
        <taxon>Pseudomonadota</taxon>
        <taxon>Alphaproteobacteria</taxon>
        <taxon>Sphingomonadales</taxon>
        <taxon>Erythrobacteraceae</taxon>
        <taxon>Tsuneonella</taxon>
    </lineage>
</organism>
<gene>
    <name evidence="2" type="ORF">D6858_07335</name>
</gene>
<comment type="caution">
    <text evidence="2">The sequence shown here is derived from an EMBL/GenBank/DDBJ whole genome shotgun (WGS) entry which is preliminary data.</text>
</comment>
<dbReference type="Gene3D" id="2.60.120.1140">
    <property type="entry name" value="Protein of unknown function DUF192"/>
    <property type="match status" value="1"/>
</dbReference>
<dbReference type="OrthoDB" id="9808290at2"/>
<proteinExistence type="predicted"/>
<keyword evidence="3" id="KW-1185">Reference proteome</keyword>
<dbReference type="InterPro" id="IPR038695">
    <property type="entry name" value="Saro_0823-like_sf"/>
</dbReference>
<dbReference type="AlphaFoldDB" id="A0A419R1I7"/>
<evidence type="ECO:0000313" key="3">
    <source>
        <dbReference type="Proteomes" id="UP000284322"/>
    </source>
</evidence>
<keyword evidence="1" id="KW-0732">Signal</keyword>
<dbReference type="EMBL" id="RAHJ01000018">
    <property type="protein sequence ID" value="RJX67791.1"/>
    <property type="molecule type" value="Genomic_DNA"/>
</dbReference>
<name>A0A419R1I7_9SPHN</name>
<evidence type="ECO:0000256" key="1">
    <source>
        <dbReference type="SAM" id="SignalP"/>
    </source>
</evidence>
<dbReference type="Proteomes" id="UP000284322">
    <property type="component" value="Unassembled WGS sequence"/>
</dbReference>
<feature type="signal peptide" evidence="1">
    <location>
        <begin position="1"/>
        <end position="49"/>
    </location>
</feature>
<dbReference type="PANTHER" id="PTHR37953:SF1">
    <property type="entry name" value="UPF0127 PROTEIN MJ1496"/>
    <property type="match status" value="1"/>
</dbReference>
<sequence>MGCRSRRIRRGRFPVIHHAIRSSRPSCFRPCIALAAAVALLAACSPQGATEAKPAAPTHAVHPESGLSVIPVTLQTASGPHVIHAEVASSNAEQAKGLMFRKHLGPDEGMIFPRNPPDVASFWMKNTPLPLDIVFIGVDHRVMNISANTEPYSLTPVTANGMTSAVLELPGGRAAQLGIGPGTEVKW</sequence>
<feature type="chain" id="PRO_5018969040" evidence="1">
    <location>
        <begin position="50"/>
        <end position="187"/>
    </location>
</feature>
<dbReference type="PANTHER" id="PTHR37953">
    <property type="entry name" value="UPF0127 PROTEIN MJ1496"/>
    <property type="match status" value="1"/>
</dbReference>
<dbReference type="InterPro" id="IPR003795">
    <property type="entry name" value="DUF192"/>
</dbReference>
<evidence type="ECO:0000313" key="2">
    <source>
        <dbReference type="EMBL" id="RJX67791.1"/>
    </source>
</evidence>